<feature type="transmembrane region" description="Helical" evidence="1">
    <location>
        <begin position="16"/>
        <end position="38"/>
    </location>
</feature>
<dbReference type="EMBL" id="MBRJ01000055">
    <property type="protein sequence ID" value="OHX41681.1"/>
    <property type="molecule type" value="Genomic_DNA"/>
</dbReference>
<feature type="transmembrane region" description="Helical" evidence="1">
    <location>
        <begin position="50"/>
        <end position="69"/>
    </location>
</feature>
<keyword evidence="1" id="KW-0812">Transmembrane</keyword>
<sequence>MGIIDFSPLKGTLDQIALQLVTLMAICGLAYIIAFILLRVIKVPSQLAHYISTAVLLAAFYYSFVNGYIPGIQSAQ</sequence>
<accession>A0ABX3CL00</accession>
<proteinExistence type="predicted"/>
<keyword evidence="1" id="KW-0472">Membrane</keyword>
<dbReference type="Proteomes" id="UP000180194">
    <property type="component" value="Unassembled WGS sequence"/>
</dbReference>
<evidence type="ECO:0000313" key="2">
    <source>
        <dbReference type="EMBL" id="OHX41681.1"/>
    </source>
</evidence>
<keyword evidence="1" id="KW-1133">Transmembrane helix</keyword>
<evidence type="ECO:0000313" key="3">
    <source>
        <dbReference type="Proteomes" id="UP000180194"/>
    </source>
</evidence>
<name>A0ABX3CL00_9BACI</name>
<keyword evidence="3" id="KW-1185">Reference proteome</keyword>
<evidence type="ECO:0000256" key="1">
    <source>
        <dbReference type="SAM" id="Phobius"/>
    </source>
</evidence>
<protein>
    <submittedName>
        <fullName evidence="2">Uncharacterized protein</fullName>
    </submittedName>
</protein>
<comment type="caution">
    <text evidence="2">The sequence shown here is derived from an EMBL/GenBank/DDBJ whole genome shotgun (WGS) entry which is preliminary data.</text>
</comment>
<gene>
    <name evidence="2" type="ORF">BBV17_27980</name>
</gene>
<organism evidence="2 3">
    <name type="scientific">Cytobacillus oceanisediminis</name>
    <dbReference type="NCBI Taxonomy" id="665099"/>
    <lineage>
        <taxon>Bacteria</taxon>
        <taxon>Bacillati</taxon>
        <taxon>Bacillota</taxon>
        <taxon>Bacilli</taxon>
        <taxon>Bacillales</taxon>
        <taxon>Bacillaceae</taxon>
        <taxon>Cytobacillus</taxon>
    </lineage>
</organism>
<reference evidence="2 3" key="1">
    <citation type="submission" date="2016-07" db="EMBL/GenBank/DDBJ databases">
        <title>Bacillus oceanisediminis whole genome.</title>
        <authorList>
            <person name="Pal Y."/>
            <person name="Verma A."/>
            <person name="Mual P."/>
            <person name="Srinivasan K."/>
        </authorList>
    </citation>
    <scope>NUCLEOTIDE SEQUENCE [LARGE SCALE GENOMIC DNA]</scope>
    <source>
        <strain evidence="2 3">Bhandara28</strain>
    </source>
</reference>
<dbReference type="RefSeq" id="WP_071159597.1">
    <property type="nucleotide sequence ID" value="NZ_MBRJ01000055.1"/>
</dbReference>